<keyword evidence="2" id="KW-0805">Transcription regulation</keyword>
<gene>
    <name evidence="8" type="ORF">SAY86_009273</name>
</gene>
<evidence type="ECO:0000256" key="1">
    <source>
        <dbReference type="ARBA" id="ARBA00004123"/>
    </source>
</evidence>
<dbReference type="Pfam" id="PF03106">
    <property type="entry name" value="WRKY"/>
    <property type="match status" value="1"/>
</dbReference>
<evidence type="ECO:0000256" key="2">
    <source>
        <dbReference type="ARBA" id="ARBA00023015"/>
    </source>
</evidence>
<keyword evidence="9" id="KW-1185">Reference proteome</keyword>
<dbReference type="InterPro" id="IPR003657">
    <property type="entry name" value="WRKY_dom"/>
</dbReference>
<accession>A0AAN7L1D4</accession>
<feature type="compositionally biased region" description="Basic residues" evidence="6">
    <location>
        <begin position="91"/>
        <end position="102"/>
    </location>
</feature>
<reference evidence="8 9" key="1">
    <citation type="journal article" date="2023" name="Hortic Res">
        <title>Pangenome of water caltrop reveals structural variations and asymmetric subgenome divergence after allopolyploidization.</title>
        <authorList>
            <person name="Zhang X."/>
            <person name="Chen Y."/>
            <person name="Wang L."/>
            <person name="Yuan Y."/>
            <person name="Fang M."/>
            <person name="Shi L."/>
            <person name="Lu R."/>
            <person name="Comes H.P."/>
            <person name="Ma Y."/>
            <person name="Chen Y."/>
            <person name="Huang G."/>
            <person name="Zhou Y."/>
            <person name="Zheng Z."/>
            <person name="Qiu Y."/>
        </authorList>
    </citation>
    <scope>NUCLEOTIDE SEQUENCE [LARGE SCALE GENOMIC DNA]</scope>
    <source>
        <strain evidence="8">F231</strain>
    </source>
</reference>
<dbReference type="Proteomes" id="UP001346149">
    <property type="component" value="Unassembled WGS sequence"/>
</dbReference>
<evidence type="ECO:0000256" key="6">
    <source>
        <dbReference type="SAM" id="MobiDB-lite"/>
    </source>
</evidence>
<name>A0AAN7L1D4_TRANT</name>
<keyword evidence="3" id="KW-0238">DNA-binding</keyword>
<proteinExistence type="predicted"/>
<dbReference type="SUPFAM" id="SSF118290">
    <property type="entry name" value="WRKY DNA-binding domain"/>
    <property type="match status" value="1"/>
</dbReference>
<dbReference type="PROSITE" id="PS50811">
    <property type="entry name" value="WRKY"/>
    <property type="match status" value="1"/>
</dbReference>
<dbReference type="InterPro" id="IPR036576">
    <property type="entry name" value="WRKY_dom_sf"/>
</dbReference>
<feature type="compositionally biased region" description="Polar residues" evidence="6">
    <location>
        <begin position="53"/>
        <end position="69"/>
    </location>
</feature>
<dbReference type="PANTHER" id="PTHR31221">
    <property type="entry name" value="WRKY TRANSCRIPTION FACTOR PROTEIN 1-RELATED"/>
    <property type="match status" value="1"/>
</dbReference>
<dbReference type="GO" id="GO:0043565">
    <property type="term" value="F:sequence-specific DNA binding"/>
    <property type="evidence" value="ECO:0007669"/>
    <property type="project" value="InterPro"/>
</dbReference>
<evidence type="ECO:0000256" key="4">
    <source>
        <dbReference type="ARBA" id="ARBA00023163"/>
    </source>
</evidence>
<evidence type="ECO:0000256" key="5">
    <source>
        <dbReference type="ARBA" id="ARBA00023242"/>
    </source>
</evidence>
<dbReference type="AlphaFoldDB" id="A0AAN7L1D4"/>
<keyword evidence="4" id="KW-0804">Transcription</keyword>
<comment type="caution">
    <text evidence="8">The sequence shown here is derived from an EMBL/GenBank/DDBJ whole genome shotgun (WGS) entry which is preliminary data.</text>
</comment>
<dbReference type="Gene3D" id="2.20.25.80">
    <property type="entry name" value="WRKY domain"/>
    <property type="match status" value="1"/>
</dbReference>
<feature type="domain" description="WRKY" evidence="7">
    <location>
        <begin position="110"/>
        <end position="175"/>
    </location>
</feature>
<evidence type="ECO:0000313" key="9">
    <source>
        <dbReference type="Proteomes" id="UP001346149"/>
    </source>
</evidence>
<comment type="subcellular location">
    <subcellularLocation>
        <location evidence="1">Nucleus</location>
    </subcellularLocation>
</comment>
<dbReference type="GO" id="GO:0005634">
    <property type="term" value="C:nucleus"/>
    <property type="evidence" value="ECO:0007669"/>
    <property type="project" value="UniProtKB-SubCell"/>
</dbReference>
<evidence type="ECO:0000259" key="7">
    <source>
        <dbReference type="PROSITE" id="PS50811"/>
    </source>
</evidence>
<evidence type="ECO:0000313" key="8">
    <source>
        <dbReference type="EMBL" id="KAK4774338.1"/>
    </source>
</evidence>
<dbReference type="InterPro" id="IPR044810">
    <property type="entry name" value="WRKY_plant"/>
</dbReference>
<protein>
    <recommendedName>
        <fullName evidence="7">WRKY domain-containing protein</fullName>
    </recommendedName>
</protein>
<dbReference type="GO" id="GO:0003700">
    <property type="term" value="F:DNA-binding transcription factor activity"/>
    <property type="evidence" value="ECO:0007669"/>
    <property type="project" value="InterPro"/>
</dbReference>
<organism evidence="8 9">
    <name type="scientific">Trapa natans</name>
    <name type="common">Water chestnut</name>
    <dbReference type="NCBI Taxonomy" id="22666"/>
    <lineage>
        <taxon>Eukaryota</taxon>
        <taxon>Viridiplantae</taxon>
        <taxon>Streptophyta</taxon>
        <taxon>Embryophyta</taxon>
        <taxon>Tracheophyta</taxon>
        <taxon>Spermatophyta</taxon>
        <taxon>Magnoliopsida</taxon>
        <taxon>eudicotyledons</taxon>
        <taxon>Gunneridae</taxon>
        <taxon>Pentapetalae</taxon>
        <taxon>rosids</taxon>
        <taxon>malvids</taxon>
        <taxon>Myrtales</taxon>
        <taxon>Lythraceae</taxon>
        <taxon>Trapa</taxon>
    </lineage>
</organism>
<feature type="region of interest" description="Disordered" evidence="6">
    <location>
        <begin position="36"/>
        <end position="102"/>
    </location>
</feature>
<dbReference type="FunFam" id="2.20.25.80:FF:000003">
    <property type="entry name" value="WRKY transcription factor 57"/>
    <property type="match status" value="1"/>
</dbReference>
<dbReference type="EMBL" id="JAXQNO010000019">
    <property type="protein sequence ID" value="KAK4774338.1"/>
    <property type="molecule type" value="Genomic_DNA"/>
</dbReference>
<dbReference type="PANTHER" id="PTHR31221:SF83">
    <property type="entry name" value="WRKY TRANSCRIPTION FACTOR 75-RELATED"/>
    <property type="match status" value="1"/>
</dbReference>
<sequence>MENYQMFFPCSSSAAGGGAMGFEFCDGAAYSSGPLLLKPENGRADVPRPLAPNNASEGYVQQQHQQNYEDNPMDNTYLEEPDDGGSEKTLGKKKGPKKAKRPKFAFQTRSQVDILDDGYRWRKYGQKAVKNNKFPRSYYRCTHQGCNVKKQVQRLNGDESVVVTTYEGTHSHLVENSTDNFEHILSQMQIYPLPFN</sequence>
<dbReference type="SMART" id="SM00774">
    <property type="entry name" value="WRKY"/>
    <property type="match status" value="1"/>
</dbReference>
<evidence type="ECO:0000256" key="3">
    <source>
        <dbReference type="ARBA" id="ARBA00023125"/>
    </source>
</evidence>
<keyword evidence="5" id="KW-0539">Nucleus</keyword>